<keyword evidence="1" id="KW-0732">Signal</keyword>
<dbReference type="Proteomes" id="UP001286456">
    <property type="component" value="Unassembled WGS sequence"/>
</dbReference>
<feature type="chain" id="PRO_5042127902" description="Hydrophobin" evidence="1">
    <location>
        <begin position="22"/>
        <end position="120"/>
    </location>
</feature>
<proteinExistence type="predicted"/>
<feature type="signal peptide" evidence="1">
    <location>
        <begin position="1"/>
        <end position="21"/>
    </location>
</feature>
<evidence type="ECO:0000256" key="1">
    <source>
        <dbReference type="SAM" id="SignalP"/>
    </source>
</evidence>
<reference evidence="2" key="2">
    <citation type="submission" date="2023-06" db="EMBL/GenBank/DDBJ databases">
        <authorList>
            <consortium name="Lawrence Berkeley National Laboratory"/>
            <person name="Haridas S."/>
            <person name="Hensen N."/>
            <person name="Bonometti L."/>
            <person name="Westerberg I."/>
            <person name="Brannstrom I.O."/>
            <person name="Guillou S."/>
            <person name="Cros-Aarteil S."/>
            <person name="Calhoun S."/>
            <person name="Kuo A."/>
            <person name="Mondo S."/>
            <person name="Pangilinan J."/>
            <person name="Riley R."/>
            <person name="Labutti K."/>
            <person name="Andreopoulos B."/>
            <person name="Lipzen A."/>
            <person name="Chen C."/>
            <person name="Yanf M."/>
            <person name="Daum C."/>
            <person name="Ng V."/>
            <person name="Clum A."/>
            <person name="Steindorff A."/>
            <person name="Ohm R."/>
            <person name="Martin F."/>
            <person name="Silar P."/>
            <person name="Natvig D."/>
            <person name="Lalanne C."/>
            <person name="Gautier V."/>
            <person name="Ament-Velasquez S.L."/>
            <person name="Kruys A."/>
            <person name="Hutchinson M.I."/>
            <person name="Powell A.J."/>
            <person name="Barry K."/>
            <person name="Miller A.N."/>
            <person name="Grigoriev I.V."/>
            <person name="Debuchy R."/>
            <person name="Gladieux P."/>
            <person name="Thoren M.H."/>
            <person name="Johannesson H."/>
        </authorList>
    </citation>
    <scope>NUCLEOTIDE SEQUENCE</scope>
    <source>
        <strain evidence="2">SMH4131-1</strain>
    </source>
</reference>
<evidence type="ECO:0000313" key="3">
    <source>
        <dbReference type="Proteomes" id="UP001286456"/>
    </source>
</evidence>
<accession>A0AAE0IFF6</accession>
<keyword evidence="3" id="KW-1185">Reference proteome</keyword>
<reference evidence="2" key="1">
    <citation type="journal article" date="2023" name="Mol. Phylogenet. Evol.">
        <title>Genome-scale phylogeny and comparative genomics of the fungal order Sordariales.</title>
        <authorList>
            <person name="Hensen N."/>
            <person name="Bonometti L."/>
            <person name="Westerberg I."/>
            <person name="Brannstrom I.O."/>
            <person name="Guillou S."/>
            <person name="Cros-Aarteil S."/>
            <person name="Calhoun S."/>
            <person name="Haridas S."/>
            <person name="Kuo A."/>
            <person name="Mondo S."/>
            <person name="Pangilinan J."/>
            <person name="Riley R."/>
            <person name="LaButti K."/>
            <person name="Andreopoulos B."/>
            <person name="Lipzen A."/>
            <person name="Chen C."/>
            <person name="Yan M."/>
            <person name="Daum C."/>
            <person name="Ng V."/>
            <person name="Clum A."/>
            <person name="Steindorff A."/>
            <person name="Ohm R.A."/>
            <person name="Martin F."/>
            <person name="Silar P."/>
            <person name="Natvig D.O."/>
            <person name="Lalanne C."/>
            <person name="Gautier V."/>
            <person name="Ament-Velasquez S.L."/>
            <person name="Kruys A."/>
            <person name="Hutchinson M.I."/>
            <person name="Powell A.J."/>
            <person name="Barry K."/>
            <person name="Miller A.N."/>
            <person name="Grigoriev I.V."/>
            <person name="Debuchy R."/>
            <person name="Gladieux P."/>
            <person name="Hiltunen Thoren M."/>
            <person name="Johannesson H."/>
        </authorList>
    </citation>
    <scope>NUCLEOTIDE SEQUENCE</scope>
    <source>
        <strain evidence="2">SMH4131-1</strain>
    </source>
</reference>
<gene>
    <name evidence="2" type="ORF">B0T19DRAFT_402211</name>
</gene>
<evidence type="ECO:0000313" key="2">
    <source>
        <dbReference type="EMBL" id="KAK3323940.1"/>
    </source>
</evidence>
<comment type="caution">
    <text evidence="2">The sequence shown here is derived from an EMBL/GenBank/DDBJ whole genome shotgun (WGS) entry which is preliminary data.</text>
</comment>
<dbReference type="AlphaFoldDB" id="A0AAE0IFF6"/>
<name>A0AAE0IFF6_9PEZI</name>
<evidence type="ECO:0008006" key="4">
    <source>
        <dbReference type="Google" id="ProtNLM"/>
    </source>
</evidence>
<sequence>MRISNLVSSVLCSSLAAGAYGSSSSSGSANSNNVDINGEDATCPERLNPYCCYSLDYSGFQVECVGPGKVDALSQCREYDPPTMCCCELDPDTYRKNPGEFKVSLSVFLGVSIQRLETWF</sequence>
<protein>
    <recommendedName>
        <fullName evidence="4">Hydrophobin</fullName>
    </recommendedName>
</protein>
<organism evidence="2 3">
    <name type="scientific">Cercophora scortea</name>
    <dbReference type="NCBI Taxonomy" id="314031"/>
    <lineage>
        <taxon>Eukaryota</taxon>
        <taxon>Fungi</taxon>
        <taxon>Dikarya</taxon>
        <taxon>Ascomycota</taxon>
        <taxon>Pezizomycotina</taxon>
        <taxon>Sordariomycetes</taxon>
        <taxon>Sordariomycetidae</taxon>
        <taxon>Sordariales</taxon>
        <taxon>Lasiosphaeriaceae</taxon>
        <taxon>Cercophora</taxon>
    </lineage>
</organism>
<dbReference type="EMBL" id="JAUEPO010000004">
    <property type="protein sequence ID" value="KAK3323940.1"/>
    <property type="molecule type" value="Genomic_DNA"/>
</dbReference>